<dbReference type="GO" id="GO:0071555">
    <property type="term" value="P:cell wall organization"/>
    <property type="evidence" value="ECO:0007669"/>
    <property type="project" value="UniProtKB-KW"/>
</dbReference>
<dbReference type="InterPro" id="IPR011923">
    <property type="entry name" value="RodA/MrdB"/>
</dbReference>
<dbReference type="PANTHER" id="PTHR30474:SF1">
    <property type="entry name" value="PEPTIDOGLYCAN GLYCOSYLTRANSFERASE MRDB"/>
    <property type="match status" value="1"/>
</dbReference>
<evidence type="ECO:0000256" key="11">
    <source>
        <dbReference type="SAM" id="Phobius"/>
    </source>
</evidence>
<keyword evidence="2" id="KW-1003">Cell membrane</keyword>
<dbReference type="GO" id="GO:0005886">
    <property type="term" value="C:plasma membrane"/>
    <property type="evidence" value="ECO:0007669"/>
    <property type="project" value="TreeGrafter"/>
</dbReference>
<evidence type="ECO:0000256" key="5">
    <source>
        <dbReference type="ARBA" id="ARBA00022692"/>
    </source>
</evidence>
<dbReference type="GO" id="GO:0009252">
    <property type="term" value="P:peptidoglycan biosynthetic process"/>
    <property type="evidence" value="ECO:0007669"/>
    <property type="project" value="UniProtKB-KW"/>
</dbReference>
<proteinExistence type="predicted"/>
<evidence type="ECO:0000256" key="2">
    <source>
        <dbReference type="ARBA" id="ARBA00022475"/>
    </source>
</evidence>
<feature type="transmembrane region" description="Helical" evidence="11">
    <location>
        <begin position="273"/>
        <end position="292"/>
    </location>
</feature>
<dbReference type="GO" id="GO:0016757">
    <property type="term" value="F:glycosyltransferase activity"/>
    <property type="evidence" value="ECO:0007669"/>
    <property type="project" value="UniProtKB-KW"/>
</dbReference>
<gene>
    <name evidence="12" type="ORF">METZ01_LOCUS81510</name>
</gene>
<keyword evidence="5 11" id="KW-0812">Transmembrane</keyword>
<dbReference type="NCBIfam" id="TIGR02210">
    <property type="entry name" value="rodA_shape"/>
    <property type="match status" value="1"/>
</dbReference>
<feature type="transmembrane region" description="Helical" evidence="11">
    <location>
        <begin position="137"/>
        <end position="156"/>
    </location>
</feature>
<name>A0A381UKF3_9ZZZZ</name>
<feature type="transmembrane region" description="Helical" evidence="11">
    <location>
        <begin position="12"/>
        <end position="30"/>
    </location>
</feature>
<dbReference type="InterPro" id="IPR018365">
    <property type="entry name" value="Cell_cycle_FtsW-rel_CS"/>
</dbReference>
<evidence type="ECO:0000256" key="7">
    <source>
        <dbReference type="ARBA" id="ARBA00022984"/>
    </source>
</evidence>
<evidence type="ECO:0000313" key="12">
    <source>
        <dbReference type="EMBL" id="SVA28656.1"/>
    </source>
</evidence>
<dbReference type="AlphaFoldDB" id="A0A381UKF3"/>
<dbReference type="PANTHER" id="PTHR30474">
    <property type="entry name" value="CELL CYCLE PROTEIN"/>
    <property type="match status" value="1"/>
</dbReference>
<evidence type="ECO:0000256" key="1">
    <source>
        <dbReference type="ARBA" id="ARBA00004141"/>
    </source>
</evidence>
<dbReference type="PROSITE" id="PS00428">
    <property type="entry name" value="FTSW_RODA_SPOVE"/>
    <property type="match status" value="1"/>
</dbReference>
<comment type="subcellular location">
    <subcellularLocation>
        <location evidence="1">Membrane</location>
        <topology evidence="1">Multi-pass membrane protein</topology>
    </subcellularLocation>
</comment>
<feature type="transmembrane region" description="Helical" evidence="11">
    <location>
        <begin position="74"/>
        <end position="94"/>
    </location>
</feature>
<protein>
    <recommendedName>
        <fullName evidence="13">Rod shape-determining protein RodA</fullName>
    </recommendedName>
</protein>
<dbReference type="GO" id="GO:0008360">
    <property type="term" value="P:regulation of cell shape"/>
    <property type="evidence" value="ECO:0007669"/>
    <property type="project" value="UniProtKB-KW"/>
</dbReference>
<feature type="transmembrane region" description="Helical" evidence="11">
    <location>
        <begin position="50"/>
        <end position="67"/>
    </location>
</feature>
<feature type="transmembrane region" description="Helical" evidence="11">
    <location>
        <begin position="162"/>
        <end position="179"/>
    </location>
</feature>
<dbReference type="EMBL" id="UINC01006622">
    <property type="protein sequence ID" value="SVA28656.1"/>
    <property type="molecule type" value="Genomic_DNA"/>
</dbReference>
<sequence>MLERRLYRHIDWLLVVAIALLGTIGLTMIYSTTYDPTIGEAGSQVSTQLWALGLGLVAFAVMLAIDYRWFSDSIPVIFIGLFLLLGYTLLFGATGGGARRWIGLGAFNLQPSEFARIVVALALATLFADRRRGLQTPIGWVMTMFIVGVPFLLIFWQPDLGTAVTLLPVCFGVLVFAGLRLRYVAVLVALVILMAPVAWTYGLEDFQRQRVYSFLDPERDALGAGYQQIQARITVGSGGAGGKGFLEGTQSQYNFLPVAHNDFIFSVLAEEQGFLGVVVTLGLYLFVILRGLDAARLAKDRLGTLLVVGIMSGFAFQVVYNIAMSAGLAPVKGLTLPLMSYGGSSVIATLAAFGLVLNVRMRRFTN</sequence>
<keyword evidence="4" id="KW-0808">Transferase</keyword>
<keyword evidence="9 11" id="KW-0472">Membrane</keyword>
<organism evidence="12">
    <name type="scientific">marine metagenome</name>
    <dbReference type="NCBI Taxonomy" id="408172"/>
    <lineage>
        <taxon>unclassified sequences</taxon>
        <taxon>metagenomes</taxon>
        <taxon>ecological metagenomes</taxon>
    </lineage>
</organism>
<reference evidence="12" key="1">
    <citation type="submission" date="2018-05" db="EMBL/GenBank/DDBJ databases">
        <authorList>
            <person name="Lanie J.A."/>
            <person name="Ng W.-L."/>
            <person name="Kazmierczak K.M."/>
            <person name="Andrzejewski T.M."/>
            <person name="Davidsen T.M."/>
            <person name="Wayne K.J."/>
            <person name="Tettelin H."/>
            <person name="Glass J.I."/>
            <person name="Rusch D."/>
            <person name="Podicherti R."/>
            <person name="Tsui H.-C.T."/>
            <person name="Winkler M.E."/>
        </authorList>
    </citation>
    <scope>NUCLEOTIDE SEQUENCE</scope>
</reference>
<keyword evidence="8 11" id="KW-1133">Transmembrane helix</keyword>
<keyword evidence="3" id="KW-0328">Glycosyltransferase</keyword>
<evidence type="ECO:0000256" key="6">
    <source>
        <dbReference type="ARBA" id="ARBA00022960"/>
    </source>
</evidence>
<keyword evidence="7" id="KW-0573">Peptidoglycan synthesis</keyword>
<feature type="transmembrane region" description="Helical" evidence="11">
    <location>
        <begin position="114"/>
        <end position="130"/>
    </location>
</feature>
<feature type="transmembrane region" description="Helical" evidence="11">
    <location>
        <begin position="338"/>
        <end position="359"/>
    </location>
</feature>
<evidence type="ECO:0000256" key="4">
    <source>
        <dbReference type="ARBA" id="ARBA00022679"/>
    </source>
</evidence>
<dbReference type="Pfam" id="PF01098">
    <property type="entry name" value="FTSW_RODA_SPOVE"/>
    <property type="match status" value="1"/>
</dbReference>
<keyword evidence="10" id="KW-0961">Cell wall biogenesis/degradation</keyword>
<accession>A0A381UKF3</accession>
<evidence type="ECO:0000256" key="10">
    <source>
        <dbReference type="ARBA" id="ARBA00023316"/>
    </source>
</evidence>
<evidence type="ECO:0000256" key="9">
    <source>
        <dbReference type="ARBA" id="ARBA00023136"/>
    </source>
</evidence>
<keyword evidence="6" id="KW-0133">Cell shape</keyword>
<dbReference type="GO" id="GO:0051301">
    <property type="term" value="P:cell division"/>
    <property type="evidence" value="ECO:0007669"/>
    <property type="project" value="InterPro"/>
</dbReference>
<evidence type="ECO:0008006" key="13">
    <source>
        <dbReference type="Google" id="ProtNLM"/>
    </source>
</evidence>
<feature type="transmembrane region" description="Helical" evidence="11">
    <location>
        <begin position="184"/>
        <end position="202"/>
    </location>
</feature>
<evidence type="ECO:0000256" key="3">
    <source>
        <dbReference type="ARBA" id="ARBA00022676"/>
    </source>
</evidence>
<feature type="transmembrane region" description="Helical" evidence="11">
    <location>
        <begin position="304"/>
        <end position="326"/>
    </location>
</feature>
<evidence type="ECO:0000256" key="8">
    <source>
        <dbReference type="ARBA" id="ARBA00022989"/>
    </source>
</evidence>
<dbReference type="InterPro" id="IPR001182">
    <property type="entry name" value="FtsW/RodA"/>
</dbReference>
<dbReference type="GO" id="GO:0015648">
    <property type="term" value="F:lipid-linked peptidoglycan transporter activity"/>
    <property type="evidence" value="ECO:0007669"/>
    <property type="project" value="TreeGrafter"/>
</dbReference>
<dbReference type="GO" id="GO:0032153">
    <property type="term" value="C:cell division site"/>
    <property type="evidence" value="ECO:0007669"/>
    <property type="project" value="TreeGrafter"/>
</dbReference>